<evidence type="ECO:0000256" key="2">
    <source>
        <dbReference type="ARBA" id="ARBA00012452"/>
    </source>
</evidence>
<dbReference type="EC" id="2.5.1.18" evidence="2"/>
<reference evidence="8" key="1">
    <citation type="journal article" date="2020" name="Stud. Mycol.">
        <title>101 Dothideomycetes genomes: a test case for predicting lifestyles and emergence of pathogens.</title>
        <authorList>
            <person name="Haridas S."/>
            <person name="Albert R."/>
            <person name="Binder M."/>
            <person name="Bloem J."/>
            <person name="Labutti K."/>
            <person name="Salamov A."/>
            <person name="Andreopoulos B."/>
            <person name="Baker S."/>
            <person name="Barry K."/>
            <person name="Bills G."/>
            <person name="Bluhm B."/>
            <person name="Cannon C."/>
            <person name="Castanera R."/>
            <person name="Culley D."/>
            <person name="Daum C."/>
            <person name="Ezra D."/>
            <person name="Gonzalez J."/>
            <person name="Henrissat B."/>
            <person name="Kuo A."/>
            <person name="Liang C."/>
            <person name="Lipzen A."/>
            <person name="Lutzoni F."/>
            <person name="Magnuson J."/>
            <person name="Mondo S."/>
            <person name="Nolan M."/>
            <person name="Ohm R."/>
            <person name="Pangilinan J."/>
            <person name="Park H.-J."/>
            <person name="Ramirez L."/>
            <person name="Alfaro M."/>
            <person name="Sun H."/>
            <person name="Tritt A."/>
            <person name="Yoshinaga Y."/>
            <person name="Zwiers L.-H."/>
            <person name="Turgeon B."/>
            <person name="Goodwin S."/>
            <person name="Spatafora J."/>
            <person name="Crous P."/>
            <person name="Grigoriev I."/>
        </authorList>
    </citation>
    <scope>NUCLEOTIDE SEQUENCE</scope>
    <source>
        <strain evidence="8">CBS 121167</strain>
    </source>
</reference>
<evidence type="ECO:0000259" key="7">
    <source>
        <dbReference type="PROSITE" id="PS50405"/>
    </source>
</evidence>
<comment type="similarity">
    <text evidence="1">Belongs to the GST superfamily.</text>
</comment>
<dbReference type="InterPro" id="IPR010987">
    <property type="entry name" value="Glutathione-S-Trfase_C-like"/>
</dbReference>
<keyword evidence="9" id="KW-1185">Reference proteome</keyword>
<dbReference type="GO" id="GO:0004364">
    <property type="term" value="F:glutathione transferase activity"/>
    <property type="evidence" value="ECO:0007669"/>
    <property type="project" value="UniProtKB-EC"/>
</dbReference>
<dbReference type="PANTHER" id="PTHR44051">
    <property type="entry name" value="GLUTATHIONE S-TRANSFERASE-RELATED"/>
    <property type="match status" value="1"/>
</dbReference>
<dbReference type="SUPFAM" id="SSF47616">
    <property type="entry name" value="GST C-terminal domain-like"/>
    <property type="match status" value="1"/>
</dbReference>
<dbReference type="PROSITE" id="PS50404">
    <property type="entry name" value="GST_NTER"/>
    <property type="match status" value="1"/>
</dbReference>
<dbReference type="OrthoDB" id="422574at2759"/>
<comment type="catalytic activity">
    <reaction evidence="4">
        <text>RX + glutathione = an S-substituted glutathione + a halide anion + H(+)</text>
        <dbReference type="Rhea" id="RHEA:16437"/>
        <dbReference type="ChEBI" id="CHEBI:15378"/>
        <dbReference type="ChEBI" id="CHEBI:16042"/>
        <dbReference type="ChEBI" id="CHEBI:17792"/>
        <dbReference type="ChEBI" id="CHEBI:57925"/>
        <dbReference type="ChEBI" id="CHEBI:90779"/>
        <dbReference type="EC" id="2.5.1.18"/>
    </reaction>
</comment>
<dbReference type="SUPFAM" id="SSF52833">
    <property type="entry name" value="Thioredoxin-like"/>
    <property type="match status" value="1"/>
</dbReference>
<evidence type="ECO:0000313" key="8">
    <source>
        <dbReference type="EMBL" id="KAF2147122.1"/>
    </source>
</evidence>
<dbReference type="Pfam" id="PF14497">
    <property type="entry name" value="GST_C_3"/>
    <property type="match status" value="1"/>
</dbReference>
<dbReference type="PANTHER" id="PTHR44051:SF3">
    <property type="entry name" value="TRANSCRIPTIONAL REGULATOR URE2"/>
    <property type="match status" value="1"/>
</dbReference>
<dbReference type="Gene3D" id="1.20.1050.10">
    <property type="match status" value="1"/>
</dbReference>
<feature type="domain" description="GST N-terminal" evidence="6">
    <location>
        <begin position="5"/>
        <end position="86"/>
    </location>
</feature>
<dbReference type="CDD" id="cd03048">
    <property type="entry name" value="GST_N_Ure2p_like"/>
    <property type="match status" value="1"/>
</dbReference>
<dbReference type="SFLD" id="SFLDS00019">
    <property type="entry name" value="Glutathione_Transferase_(cytos"/>
    <property type="match status" value="1"/>
</dbReference>
<gene>
    <name evidence="8" type="ORF">K452DRAFT_314344</name>
</gene>
<evidence type="ECO:0000256" key="5">
    <source>
        <dbReference type="ARBA" id="ARBA00060024"/>
    </source>
</evidence>
<name>A0A6A6BSP0_9PEZI</name>
<dbReference type="FunFam" id="1.20.1050.130:FF:000016">
    <property type="entry name" value="Glutathione S-transferase 1"/>
    <property type="match status" value="1"/>
</dbReference>
<dbReference type="Proteomes" id="UP000799438">
    <property type="component" value="Unassembled WGS sequence"/>
</dbReference>
<sequence>MSSIKPLILYGHLGGPNPWKVAIILEELEVPYEHKFLEFQEMKQEPYESLNPNGRVPALEDPNTGIKVFESGAIIEYLEEVYDKSNKLRYTGLQERALTTSWLHFQMSGQGPYFGQKIWFSVYHSEKIQSAIERYSNEIKRVTGVIDRHLKKQGTPYLVGDKCTYADLSFIPWYSSMPQWFPEFDYKTEHPTFAKWLQAIMERPAAKKVAQDKENANNKN</sequence>
<dbReference type="RefSeq" id="XP_033402830.1">
    <property type="nucleotide sequence ID" value="XM_033543746.1"/>
</dbReference>
<dbReference type="InterPro" id="IPR040079">
    <property type="entry name" value="Glutathione_S-Trfase"/>
</dbReference>
<dbReference type="PROSITE" id="PS50405">
    <property type="entry name" value="GST_CTER"/>
    <property type="match status" value="1"/>
</dbReference>
<comment type="function">
    <text evidence="5">Involved in the oxidative stress response and detoxification.</text>
</comment>
<evidence type="ECO:0000256" key="4">
    <source>
        <dbReference type="ARBA" id="ARBA00047960"/>
    </source>
</evidence>
<dbReference type="InterPro" id="IPR036282">
    <property type="entry name" value="Glutathione-S-Trfase_C_sf"/>
</dbReference>
<dbReference type="InterPro" id="IPR004046">
    <property type="entry name" value="GST_C"/>
</dbReference>
<dbReference type="Gene3D" id="3.40.30.10">
    <property type="entry name" value="Glutaredoxin"/>
    <property type="match status" value="1"/>
</dbReference>
<dbReference type="Pfam" id="PF02798">
    <property type="entry name" value="GST_N"/>
    <property type="match status" value="1"/>
</dbReference>
<dbReference type="GO" id="GO:0005737">
    <property type="term" value="C:cytoplasm"/>
    <property type="evidence" value="ECO:0007669"/>
    <property type="project" value="UniProtKB-ARBA"/>
</dbReference>
<keyword evidence="3" id="KW-0808">Transferase</keyword>
<dbReference type="InterPro" id="IPR004045">
    <property type="entry name" value="Glutathione_S-Trfase_N"/>
</dbReference>
<protein>
    <recommendedName>
        <fullName evidence="2">glutathione transferase</fullName>
        <ecNumber evidence="2">2.5.1.18</ecNumber>
    </recommendedName>
</protein>
<evidence type="ECO:0000256" key="3">
    <source>
        <dbReference type="ARBA" id="ARBA00022679"/>
    </source>
</evidence>
<evidence type="ECO:0000259" key="6">
    <source>
        <dbReference type="PROSITE" id="PS50404"/>
    </source>
</evidence>
<dbReference type="AlphaFoldDB" id="A0A6A6BSP0"/>
<proteinExistence type="inferred from homology"/>
<organism evidence="8 9">
    <name type="scientific">Aplosporella prunicola CBS 121167</name>
    <dbReference type="NCBI Taxonomy" id="1176127"/>
    <lineage>
        <taxon>Eukaryota</taxon>
        <taxon>Fungi</taxon>
        <taxon>Dikarya</taxon>
        <taxon>Ascomycota</taxon>
        <taxon>Pezizomycotina</taxon>
        <taxon>Dothideomycetes</taxon>
        <taxon>Dothideomycetes incertae sedis</taxon>
        <taxon>Botryosphaeriales</taxon>
        <taxon>Aplosporellaceae</taxon>
        <taxon>Aplosporella</taxon>
    </lineage>
</organism>
<feature type="domain" description="GST C-terminal" evidence="7">
    <location>
        <begin position="92"/>
        <end position="220"/>
    </location>
</feature>
<accession>A0A6A6BSP0</accession>
<dbReference type="SFLD" id="SFLDG00358">
    <property type="entry name" value="Main_(cytGST)"/>
    <property type="match status" value="1"/>
</dbReference>
<dbReference type="GeneID" id="54301243"/>
<dbReference type="GO" id="GO:0005634">
    <property type="term" value="C:nucleus"/>
    <property type="evidence" value="ECO:0007669"/>
    <property type="project" value="UniProtKB-ARBA"/>
</dbReference>
<dbReference type="EMBL" id="ML995474">
    <property type="protein sequence ID" value="KAF2147122.1"/>
    <property type="molecule type" value="Genomic_DNA"/>
</dbReference>
<evidence type="ECO:0000313" key="9">
    <source>
        <dbReference type="Proteomes" id="UP000799438"/>
    </source>
</evidence>
<evidence type="ECO:0000256" key="1">
    <source>
        <dbReference type="ARBA" id="ARBA00007409"/>
    </source>
</evidence>
<dbReference type="InterPro" id="IPR036249">
    <property type="entry name" value="Thioredoxin-like_sf"/>
</dbReference>
<dbReference type="SFLD" id="SFLDG01151">
    <property type="entry name" value="Main.2:_Nu-like"/>
    <property type="match status" value="1"/>
</dbReference>